<dbReference type="Gene3D" id="3.30.420.10">
    <property type="entry name" value="Ribonuclease H-like superfamily/Ribonuclease H"/>
    <property type="match status" value="1"/>
</dbReference>
<evidence type="ECO:0000313" key="2">
    <source>
        <dbReference type="Proteomes" id="UP001148838"/>
    </source>
</evidence>
<accession>A0ABQ8S9Y2</accession>
<sequence length="115" mass="13862">MLLQMESTVSQEVDNVWLTWEETIFELFENHGRQFHVIHQHSHTDATKPTSDCSRINETYPWHWIGRVGVISWPPRSPDPTPLDYFVWDWLKSEVYKRQVETREELLAFYMLVLK</sequence>
<name>A0ABQ8S9Y2_PERAM</name>
<dbReference type="PANTHER" id="PTHR47326:SF1">
    <property type="entry name" value="HTH PSQ-TYPE DOMAIN-CONTAINING PROTEIN"/>
    <property type="match status" value="1"/>
</dbReference>
<dbReference type="PANTHER" id="PTHR47326">
    <property type="entry name" value="TRANSPOSABLE ELEMENT TC3 TRANSPOSASE-LIKE PROTEIN"/>
    <property type="match status" value="1"/>
</dbReference>
<protein>
    <submittedName>
        <fullName evidence="1">Uncharacterized protein</fullName>
    </submittedName>
</protein>
<dbReference type="InterPro" id="IPR036397">
    <property type="entry name" value="RNaseH_sf"/>
</dbReference>
<gene>
    <name evidence="1" type="ORF">ANN_19449</name>
</gene>
<proteinExistence type="predicted"/>
<reference evidence="1 2" key="1">
    <citation type="journal article" date="2022" name="Allergy">
        <title>Genome assembly and annotation of Periplaneta americana reveal a comprehensive cockroach allergen profile.</title>
        <authorList>
            <person name="Wang L."/>
            <person name="Xiong Q."/>
            <person name="Saelim N."/>
            <person name="Wang L."/>
            <person name="Nong W."/>
            <person name="Wan A.T."/>
            <person name="Shi M."/>
            <person name="Liu X."/>
            <person name="Cao Q."/>
            <person name="Hui J.H.L."/>
            <person name="Sookrung N."/>
            <person name="Leung T.F."/>
            <person name="Tungtrongchitr A."/>
            <person name="Tsui S.K.W."/>
        </authorList>
    </citation>
    <scope>NUCLEOTIDE SEQUENCE [LARGE SCALE GENOMIC DNA]</scope>
    <source>
        <strain evidence="1">PWHHKU_190912</strain>
    </source>
</reference>
<dbReference type="EMBL" id="JAJSOF020000031">
    <property type="protein sequence ID" value="KAJ4430858.1"/>
    <property type="molecule type" value="Genomic_DNA"/>
</dbReference>
<evidence type="ECO:0000313" key="1">
    <source>
        <dbReference type="EMBL" id="KAJ4430858.1"/>
    </source>
</evidence>
<dbReference type="Proteomes" id="UP001148838">
    <property type="component" value="Unassembled WGS sequence"/>
</dbReference>
<organism evidence="1 2">
    <name type="scientific">Periplaneta americana</name>
    <name type="common">American cockroach</name>
    <name type="synonym">Blatta americana</name>
    <dbReference type="NCBI Taxonomy" id="6978"/>
    <lineage>
        <taxon>Eukaryota</taxon>
        <taxon>Metazoa</taxon>
        <taxon>Ecdysozoa</taxon>
        <taxon>Arthropoda</taxon>
        <taxon>Hexapoda</taxon>
        <taxon>Insecta</taxon>
        <taxon>Pterygota</taxon>
        <taxon>Neoptera</taxon>
        <taxon>Polyneoptera</taxon>
        <taxon>Dictyoptera</taxon>
        <taxon>Blattodea</taxon>
        <taxon>Blattoidea</taxon>
        <taxon>Blattidae</taxon>
        <taxon>Blattinae</taxon>
        <taxon>Periplaneta</taxon>
    </lineage>
</organism>
<comment type="caution">
    <text evidence="1">The sequence shown here is derived from an EMBL/GenBank/DDBJ whole genome shotgun (WGS) entry which is preliminary data.</text>
</comment>
<keyword evidence="2" id="KW-1185">Reference proteome</keyword>